<gene>
    <name evidence="2" type="ORF">PCOS0759_LOCUS4272</name>
</gene>
<evidence type="ECO:0008006" key="3">
    <source>
        <dbReference type="Google" id="ProtNLM"/>
    </source>
</evidence>
<dbReference type="Pfam" id="PF13692">
    <property type="entry name" value="Glyco_trans_1_4"/>
    <property type="match status" value="1"/>
</dbReference>
<name>A0A7S1KQ51_9EUKA</name>
<dbReference type="EMBL" id="HBGD01005161">
    <property type="protein sequence ID" value="CAD9081032.1"/>
    <property type="molecule type" value="Transcribed_RNA"/>
</dbReference>
<feature type="chain" id="PRO_5030537895" description="Glycosyl transferase family 1 domain-containing protein" evidence="1">
    <location>
        <begin position="28"/>
        <end position="486"/>
    </location>
</feature>
<feature type="signal peptide" evidence="1">
    <location>
        <begin position="1"/>
        <end position="27"/>
    </location>
</feature>
<evidence type="ECO:0000256" key="1">
    <source>
        <dbReference type="SAM" id="SignalP"/>
    </source>
</evidence>
<dbReference type="CDD" id="cd03801">
    <property type="entry name" value="GT4_PimA-like"/>
    <property type="match status" value="1"/>
</dbReference>
<sequence>MNESSHLLLILCLLSTIFTSLVSPAQSNYASPLPYPLYVHYMAPFLSGGGFSSESVTIALSLISFWKSATTHLGQAALPNTHPTAFPNAFNVTLHLQHHGDAFNKNYLRFVSKDTFSTLLPHFHVNDAPFYQLAPTEFEKKQNLVVICHSEPGAWNPPLFDTLECPLDTKSRLGRSYDMVRIGRSMFETDRIPEGWRDRLNAMDEVWVPTDWQRDIYLRNGVKENKLRIVAEPVDTGFFNPQKYQNVKSPFDPRMKTFLSIFKWEKRKGWDVLIKAFLEEFKLEDNVQLVLIISKYHDDENKSFEEKIDAFIKTYLPEEKWNHAPRILVRQNVPLDMMPLMYMHAQAFVLPSRGEGFGRPHMEAMCMETPVIATNWSGPVSYLNETNGFPLRVRELVEIDEGAFMGHKWAEPDEAHLRELLRFVFANPSESQKRGEVARRHMMEKYSLDVFGRELFNILGEIQDRFWGGAKLGERKSREQSSHEEL</sequence>
<dbReference type="PANTHER" id="PTHR46656:SF3">
    <property type="entry name" value="PUTATIVE-RELATED"/>
    <property type="match status" value="1"/>
</dbReference>
<dbReference type="AlphaFoldDB" id="A0A7S1KQ51"/>
<reference evidence="2" key="1">
    <citation type="submission" date="2021-01" db="EMBL/GenBank/DDBJ databases">
        <authorList>
            <person name="Corre E."/>
            <person name="Pelletier E."/>
            <person name="Niang G."/>
            <person name="Scheremetjew M."/>
            <person name="Finn R."/>
            <person name="Kale V."/>
            <person name="Holt S."/>
            <person name="Cochrane G."/>
            <person name="Meng A."/>
            <person name="Brown T."/>
            <person name="Cohen L."/>
        </authorList>
    </citation>
    <scope>NUCLEOTIDE SEQUENCE</scope>
    <source>
        <strain evidence="2">WS</strain>
    </source>
</reference>
<evidence type="ECO:0000313" key="2">
    <source>
        <dbReference type="EMBL" id="CAD9081032.1"/>
    </source>
</evidence>
<dbReference type="GO" id="GO:0016757">
    <property type="term" value="F:glycosyltransferase activity"/>
    <property type="evidence" value="ECO:0007669"/>
    <property type="project" value="UniProtKB-KW"/>
</dbReference>
<dbReference type="SUPFAM" id="SSF53756">
    <property type="entry name" value="UDP-Glycosyltransferase/glycogen phosphorylase"/>
    <property type="match status" value="1"/>
</dbReference>
<keyword evidence="1" id="KW-0732">Signal</keyword>
<dbReference type="PANTHER" id="PTHR46656">
    <property type="entry name" value="PUTATIVE-RELATED"/>
    <property type="match status" value="1"/>
</dbReference>
<dbReference type="Gene3D" id="3.40.50.2000">
    <property type="entry name" value="Glycogen Phosphorylase B"/>
    <property type="match status" value="1"/>
</dbReference>
<protein>
    <recommendedName>
        <fullName evidence="3">Glycosyl transferase family 1 domain-containing protein</fullName>
    </recommendedName>
</protein>
<organism evidence="2">
    <name type="scientific">Percolomonas cosmopolitus</name>
    <dbReference type="NCBI Taxonomy" id="63605"/>
    <lineage>
        <taxon>Eukaryota</taxon>
        <taxon>Discoba</taxon>
        <taxon>Heterolobosea</taxon>
        <taxon>Tetramitia</taxon>
        <taxon>Eutetramitia</taxon>
        <taxon>Percolomonadidae</taxon>
        <taxon>Percolomonas</taxon>
    </lineage>
</organism>
<proteinExistence type="predicted"/>
<accession>A0A7S1KQ51</accession>